<dbReference type="InterPro" id="IPR007526">
    <property type="entry name" value="SWIRM"/>
</dbReference>
<dbReference type="PROSITE" id="PS51293">
    <property type="entry name" value="SANT"/>
    <property type="match status" value="1"/>
</dbReference>
<evidence type="ECO:0000256" key="2">
    <source>
        <dbReference type="ARBA" id="ARBA00022853"/>
    </source>
</evidence>
<dbReference type="InterPro" id="IPR049898">
    <property type="entry name" value="MARR_BRCT_CHROMO"/>
</dbReference>
<dbReference type="InterPro" id="IPR032450">
    <property type="entry name" value="SMARCC_N"/>
</dbReference>
<dbReference type="HOGENOM" id="CLU_004447_0_0_1"/>
<evidence type="ECO:0008006" key="15">
    <source>
        <dbReference type="Google" id="ProtNLM"/>
    </source>
</evidence>
<comment type="similarity">
    <text evidence="6">Belongs to the SMARCC family.</text>
</comment>
<dbReference type="FunFam" id="1.10.10.10:FF:000020">
    <property type="entry name" value="SWI/SNF complex subunit SMARCC2 isoform c"/>
    <property type="match status" value="1"/>
</dbReference>
<name>T1FVF8_HELRO</name>
<feature type="domain" description="Myb-like" evidence="8">
    <location>
        <begin position="613"/>
        <end position="663"/>
    </location>
</feature>
<evidence type="ECO:0000259" key="8">
    <source>
        <dbReference type="PROSITE" id="PS50090"/>
    </source>
</evidence>
<dbReference type="PANTHER" id="PTHR15381:SF1">
    <property type="entry name" value="CHONDROITIN SULFATE PROTEOGLYCAN 5"/>
    <property type="match status" value="1"/>
</dbReference>
<dbReference type="InParanoid" id="T1FVF8"/>
<feature type="region of interest" description="Disordered" evidence="7">
    <location>
        <begin position="791"/>
        <end position="931"/>
    </location>
</feature>
<dbReference type="AlphaFoldDB" id="T1FVF8"/>
<reference evidence="12 14" key="2">
    <citation type="journal article" date="2013" name="Nature">
        <title>Insights into bilaterian evolution from three spiralian genomes.</title>
        <authorList>
            <person name="Simakov O."/>
            <person name="Marletaz F."/>
            <person name="Cho S.J."/>
            <person name="Edsinger-Gonzales E."/>
            <person name="Havlak P."/>
            <person name="Hellsten U."/>
            <person name="Kuo D.H."/>
            <person name="Larsson T."/>
            <person name="Lv J."/>
            <person name="Arendt D."/>
            <person name="Savage R."/>
            <person name="Osoegawa K."/>
            <person name="de Jong P."/>
            <person name="Grimwood J."/>
            <person name="Chapman J.A."/>
            <person name="Shapiro H."/>
            <person name="Aerts A."/>
            <person name="Otillar R.P."/>
            <person name="Terry A.Y."/>
            <person name="Boore J.L."/>
            <person name="Grigoriev I.V."/>
            <person name="Lindberg D.R."/>
            <person name="Seaver E.C."/>
            <person name="Weisblat D.A."/>
            <person name="Putnam N.H."/>
            <person name="Rokhsar D.S."/>
        </authorList>
    </citation>
    <scope>NUCLEOTIDE SEQUENCE</scope>
</reference>
<feature type="region of interest" description="Disordered" evidence="7">
    <location>
        <begin position="1065"/>
        <end position="1097"/>
    </location>
</feature>
<dbReference type="Gene3D" id="1.10.10.60">
    <property type="entry name" value="Homeodomain-like"/>
    <property type="match status" value="1"/>
</dbReference>
<feature type="compositionally biased region" description="Basic and acidic residues" evidence="7">
    <location>
        <begin position="569"/>
        <end position="583"/>
    </location>
</feature>
<evidence type="ECO:0000313" key="12">
    <source>
        <dbReference type="EMBL" id="ESN93812.1"/>
    </source>
</evidence>
<dbReference type="InterPro" id="IPR001005">
    <property type="entry name" value="SANT/Myb"/>
</dbReference>
<dbReference type="InterPro" id="IPR036420">
    <property type="entry name" value="BRCT_dom_sf"/>
</dbReference>
<feature type="compositionally biased region" description="Basic residues" evidence="7">
    <location>
        <begin position="295"/>
        <end position="306"/>
    </location>
</feature>
<proteinExistence type="inferred from homology"/>
<dbReference type="InterPro" id="IPR017884">
    <property type="entry name" value="SANT_dom"/>
</dbReference>
<evidence type="ECO:0000256" key="5">
    <source>
        <dbReference type="ARBA" id="ARBA00023242"/>
    </source>
</evidence>
<dbReference type="GO" id="GO:0006325">
    <property type="term" value="P:chromatin organization"/>
    <property type="evidence" value="ECO:0007669"/>
    <property type="project" value="UniProtKB-KW"/>
</dbReference>
<feature type="domain" description="Chromo" evidence="11">
    <location>
        <begin position="3"/>
        <end position="277"/>
    </location>
</feature>
<dbReference type="SMART" id="SM00717">
    <property type="entry name" value="SANT"/>
    <property type="match status" value="1"/>
</dbReference>
<organism evidence="13 14">
    <name type="scientific">Helobdella robusta</name>
    <name type="common">Californian leech</name>
    <dbReference type="NCBI Taxonomy" id="6412"/>
    <lineage>
        <taxon>Eukaryota</taxon>
        <taxon>Metazoa</taxon>
        <taxon>Spiralia</taxon>
        <taxon>Lophotrochozoa</taxon>
        <taxon>Annelida</taxon>
        <taxon>Clitellata</taxon>
        <taxon>Hirudinea</taxon>
        <taxon>Rhynchobdellida</taxon>
        <taxon>Glossiphoniidae</taxon>
        <taxon>Helobdella</taxon>
    </lineage>
</organism>
<dbReference type="InterPro" id="IPR032451">
    <property type="entry name" value="SMARCC_C"/>
</dbReference>
<dbReference type="Gene3D" id="1.10.10.10">
    <property type="entry name" value="Winged helix-like DNA-binding domain superfamily/Winged helix DNA-binding domain"/>
    <property type="match status" value="1"/>
</dbReference>
<dbReference type="Proteomes" id="UP000015101">
    <property type="component" value="Unassembled WGS sequence"/>
</dbReference>
<dbReference type="PROSITE" id="PS50090">
    <property type="entry name" value="MYB_LIKE"/>
    <property type="match status" value="1"/>
</dbReference>
<dbReference type="PROSITE" id="PS52032">
    <property type="entry name" value="MARR_BRCT_CHROMO"/>
    <property type="match status" value="1"/>
</dbReference>
<feature type="compositionally biased region" description="Polar residues" evidence="7">
    <location>
        <begin position="323"/>
        <end position="341"/>
    </location>
</feature>
<dbReference type="FunFam" id="1.10.10.60:FF:000014">
    <property type="entry name" value="SWI/SNF complex subunit SMARCC2 isoform C"/>
    <property type="match status" value="1"/>
</dbReference>
<reference evidence="14" key="1">
    <citation type="submission" date="2012-12" db="EMBL/GenBank/DDBJ databases">
        <authorList>
            <person name="Hellsten U."/>
            <person name="Grimwood J."/>
            <person name="Chapman J.A."/>
            <person name="Shapiro H."/>
            <person name="Aerts A."/>
            <person name="Otillar R.P."/>
            <person name="Terry A.Y."/>
            <person name="Boore J.L."/>
            <person name="Simakov O."/>
            <person name="Marletaz F."/>
            <person name="Cho S.-J."/>
            <person name="Edsinger-Gonzales E."/>
            <person name="Havlak P."/>
            <person name="Kuo D.-H."/>
            <person name="Larsson T."/>
            <person name="Lv J."/>
            <person name="Arendt D."/>
            <person name="Savage R."/>
            <person name="Osoegawa K."/>
            <person name="de Jong P."/>
            <person name="Lindberg D.R."/>
            <person name="Seaver E.C."/>
            <person name="Weisblat D.A."/>
            <person name="Putnam N.H."/>
            <person name="Grigoriev I.V."/>
            <person name="Rokhsar D.S."/>
        </authorList>
    </citation>
    <scope>NUCLEOTIDE SEQUENCE</scope>
</reference>
<evidence type="ECO:0000313" key="14">
    <source>
        <dbReference type="Proteomes" id="UP000015101"/>
    </source>
</evidence>
<evidence type="ECO:0000259" key="9">
    <source>
        <dbReference type="PROSITE" id="PS50934"/>
    </source>
</evidence>
<evidence type="ECO:0000256" key="4">
    <source>
        <dbReference type="ARBA" id="ARBA00023163"/>
    </source>
</evidence>
<feature type="region of interest" description="Disordered" evidence="7">
    <location>
        <begin position="399"/>
        <end position="423"/>
    </location>
</feature>
<keyword evidence="4" id="KW-0804">Transcription</keyword>
<comment type="subcellular location">
    <subcellularLocation>
        <location evidence="1">Nucleus</location>
    </subcellularLocation>
</comment>
<feature type="compositionally biased region" description="Basic and acidic residues" evidence="7">
    <location>
        <begin position="800"/>
        <end position="881"/>
    </location>
</feature>
<dbReference type="Pfam" id="PF16495">
    <property type="entry name" value="SWIRM-assoc_1"/>
    <property type="match status" value="1"/>
</dbReference>
<dbReference type="eggNOG" id="KOG1279">
    <property type="taxonomic scope" value="Eukaryota"/>
</dbReference>
<dbReference type="InterPro" id="IPR036388">
    <property type="entry name" value="WH-like_DNA-bd_sf"/>
</dbReference>
<keyword evidence="2" id="KW-0156">Chromatin regulator</keyword>
<keyword evidence="3" id="KW-0805">Transcription regulation</keyword>
<dbReference type="EMBL" id="AMQM01007209">
    <property type="status" value="NOT_ANNOTATED_CDS"/>
    <property type="molecule type" value="Genomic_DNA"/>
</dbReference>
<protein>
    <recommendedName>
        <fullName evidence="15">SWI/SNF complex subunit SMARCC2</fullName>
    </recommendedName>
</protein>
<dbReference type="EnsemblMetazoa" id="HelroT193880">
    <property type="protein sequence ID" value="HelroP193880"/>
    <property type="gene ID" value="HelroG193880"/>
</dbReference>
<accession>T1FVF8</accession>
<dbReference type="GO" id="GO:0045893">
    <property type="term" value="P:positive regulation of DNA-templated transcription"/>
    <property type="evidence" value="ECO:0000318"/>
    <property type="project" value="GO_Central"/>
</dbReference>
<dbReference type="FunCoup" id="T1FVF8">
    <property type="interactions" value="1921"/>
</dbReference>
<evidence type="ECO:0000259" key="10">
    <source>
        <dbReference type="PROSITE" id="PS51293"/>
    </source>
</evidence>
<dbReference type="Pfam" id="PF16496">
    <property type="entry name" value="SWIRM-assoc_2"/>
    <property type="match status" value="1"/>
</dbReference>
<evidence type="ECO:0000256" key="3">
    <source>
        <dbReference type="ARBA" id="ARBA00023015"/>
    </source>
</evidence>
<evidence type="ECO:0000259" key="11">
    <source>
        <dbReference type="PROSITE" id="PS52032"/>
    </source>
</evidence>
<dbReference type="RefSeq" id="XP_009028026.1">
    <property type="nucleotide sequence ID" value="XM_009029778.1"/>
</dbReference>
<evidence type="ECO:0000313" key="13">
    <source>
        <dbReference type="EnsemblMetazoa" id="HelroP193880"/>
    </source>
</evidence>
<dbReference type="KEGG" id="hro:HELRODRAFT_193880"/>
<keyword evidence="5" id="KW-0539">Nucleus</keyword>
<feature type="compositionally biased region" description="Low complexity" evidence="7">
    <location>
        <begin position="1073"/>
        <end position="1097"/>
    </location>
</feature>
<feature type="region of interest" description="Disordered" evidence="7">
    <location>
        <begin position="289"/>
        <end position="365"/>
    </location>
</feature>
<dbReference type="Pfam" id="PF04433">
    <property type="entry name" value="SWIRM"/>
    <property type="match status" value="1"/>
</dbReference>
<dbReference type="Pfam" id="PF00249">
    <property type="entry name" value="Myb_DNA-binding"/>
    <property type="match status" value="1"/>
</dbReference>
<dbReference type="InterPro" id="IPR009057">
    <property type="entry name" value="Homeodomain-like_sf"/>
</dbReference>
<feature type="region of interest" description="Disordered" evidence="7">
    <location>
        <begin position="555"/>
        <end position="583"/>
    </location>
</feature>
<evidence type="ECO:0000256" key="6">
    <source>
        <dbReference type="ARBA" id="ARBA00049655"/>
    </source>
</evidence>
<dbReference type="STRING" id="6412.T1FVF8"/>
<reference evidence="13" key="3">
    <citation type="submission" date="2015-06" db="UniProtKB">
        <authorList>
            <consortium name="EnsemblMetazoa"/>
        </authorList>
    </citation>
    <scope>IDENTIFICATION</scope>
</reference>
<feature type="domain" description="SWIRM" evidence="9">
    <location>
        <begin position="433"/>
        <end position="530"/>
    </location>
</feature>
<dbReference type="GO" id="GO:0042393">
    <property type="term" value="F:histone binding"/>
    <property type="evidence" value="ECO:0000318"/>
    <property type="project" value="GO_Central"/>
</dbReference>
<dbReference type="CTD" id="20212804"/>
<dbReference type="GeneID" id="20212804"/>
<gene>
    <name evidence="13" type="primary">20212804</name>
    <name evidence="12" type="ORF">HELRODRAFT_193880</name>
</gene>
<dbReference type="Pfam" id="PF16498">
    <property type="entry name" value="SWIRM-assoc_3"/>
    <property type="match status" value="1"/>
</dbReference>
<dbReference type="GO" id="GO:0016514">
    <property type="term" value="C:SWI/SNF complex"/>
    <property type="evidence" value="ECO:0000318"/>
    <property type="project" value="GO_Central"/>
</dbReference>
<sequence length="1097" mass="122162">MSLSIQRKKDGGPSLKFFESLETVALLEPVRVWLLKNVKKYIQNEPINNKTLATIIVEFLQFQEEAFGKNVSKPALTRLPVKCFLDFKPSGSLCHLFTETLKFKAEQGWRKFDFQNPSRMDRNVEMFMQTQKTLIQNRIIIQPAIYLKPEIDKILMVKLKDIIKRHLGTVVEKQSEATHIVYPQPATRSEEELFRPVMKRDTGLMIHCYYTPDSYDTWLPDVEVDIEVDSSIEPDGPWLVNALWLLDLEEYNEWMNEDDYLVEDETENPRMKSRIESRSKYTAEELVKLANEEKKHKKDRVKRRRSPSPSSQSVPGKKKKGARNTSANSKRRTLNPSSVAGSSVGDEDDLSRDFEDPVPEPNIQAVNLPRSLLSVTGGAAGLGAKNTLTDLDEEFEGMADSKASGLSSPPENHGNAASHDDDENNLTEQTHHIIIPSYSAWFDYSSIHAIERRALPEFFNGKNRSKTPEVYLAYRNFMIDTYRLNPQEYLTSTACRRNLAGDVCAVIRVHAFLEQWGLINYQVDVDIKPNIMGPPSTSHFLILSDAPSGLQPFVPAKAPPGQSASKQMLDMDKSDKRDSDDVKKEATFGLKMDQYAKKLQESKQAAGGLQMHRSGNNYREWTDQETLLLLEGLEMFRDDWNRVAEHIGSRTQDECILHFLRLPIETPYLEDDGTGGSHLGPLAYQPVPFSQSGNPVMSTVAFLASIVDPRIAGAAAKAALEEFSRIKEEVPPWLVDNHLKNLDEARKEGVQVDANFGLEKTGIAGTVPEVVEKDSVPAAAGAVAATNAAAASATTAGDSDGQKDDGDESTTKKDAENKEKPEDKMDVDDENAKKDDATDATDSKKVEGASNEGKDKESMTLKKEDNNQDVEKMETDDEKCAKLVSDTSATTSGGGDVDKKNEEQDKQDPELNKEKNNVKDKDSEKLGQKRVEGDLNTAAAAALAAAAVKAKHLAAVEERKIKSLVALLVETQMKKLEIKLRHFEELEAIMDKERDALEYQRQELLKERQQFHMEQLRAAEFRAKQLAAQQLANEQKPTTAASSTVSCESATSSLTAANNIDCQAQTVTKNTDSQPSNPLSSSSSLSAQPQASTQMDA</sequence>
<feature type="compositionally biased region" description="Basic and acidic residues" evidence="7">
    <location>
        <begin position="896"/>
        <end position="931"/>
    </location>
</feature>
<dbReference type="InterPro" id="IPR032448">
    <property type="entry name" value="SWIRM-assoc"/>
</dbReference>
<dbReference type="SUPFAM" id="SSF52113">
    <property type="entry name" value="BRCT domain"/>
    <property type="match status" value="1"/>
</dbReference>
<dbReference type="PROSITE" id="PS50934">
    <property type="entry name" value="SWIRM"/>
    <property type="match status" value="1"/>
</dbReference>
<dbReference type="OrthoDB" id="118550at2759"/>
<dbReference type="OMA" id="KGGTIMD"/>
<dbReference type="PANTHER" id="PTHR15381">
    <property type="entry name" value="CHONDROITIN SULFATE PROTEOGLYCAN 5 -RELATED"/>
    <property type="match status" value="1"/>
</dbReference>
<evidence type="ECO:0000256" key="1">
    <source>
        <dbReference type="ARBA" id="ARBA00004123"/>
    </source>
</evidence>
<dbReference type="Gene3D" id="3.40.50.10190">
    <property type="entry name" value="BRCT domain"/>
    <property type="match status" value="1"/>
</dbReference>
<feature type="domain" description="SANT" evidence="10">
    <location>
        <begin position="620"/>
        <end position="667"/>
    </location>
</feature>
<keyword evidence="14" id="KW-1185">Reference proteome</keyword>
<dbReference type="SUPFAM" id="SSF46689">
    <property type="entry name" value="Homeodomain-like"/>
    <property type="match status" value="2"/>
</dbReference>
<evidence type="ECO:0000256" key="7">
    <source>
        <dbReference type="SAM" id="MobiDB-lite"/>
    </source>
</evidence>
<dbReference type="EMBL" id="KB097587">
    <property type="protein sequence ID" value="ESN93812.1"/>
    <property type="molecule type" value="Genomic_DNA"/>
</dbReference>